<dbReference type="PANTHER" id="PTHR42908:SF10">
    <property type="entry name" value="EUKARYOTIC TRANSLATION ELONGATION FACTOR 2"/>
    <property type="match status" value="1"/>
</dbReference>
<gene>
    <name evidence="6" type="primary">AVEN_240299_1</name>
    <name evidence="6" type="ORF">TNCT_151491</name>
</gene>
<keyword evidence="1" id="KW-0963">Cytoplasm</keyword>
<evidence type="ECO:0000256" key="4">
    <source>
        <dbReference type="ARBA" id="ARBA00022917"/>
    </source>
</evidence>
<dbReference type="GO" id="GO:0003746">
    <property type="term" value="F:translation elongation factor activity"/>
    <property type="evidence" value="ECO:0007669"/>
    <property type="project" value="UniProtKB-KW"/>
</dbReference>
<dbReference type="InterPro" id="IPR035647">
    <property type="entry name" value="EFG_III/V"/>
</dbReference>
<keyword evidence="2" id="KW-0547">Nucleotide-binding</keyword>
<dbReference type="GO" id="GO:0003924">
    <property type="term" value="F:GTPase activity"/>
    <property type="evidence" value="ECO:0007669"/>
    <property type="project" value="TreeGrafter"/>
</dbReference>
<organism evidence="6 7">
    <name type="scientific">Trichonephila clavata</name>
    <name type="common">Joro spider</name>
    <name type="synonym">Nephila clavata</name>
    <dbReference type="NCBI Taxonomy" id="2740835"/>
    <lineage>
        <taxon>Eukaryota</taxon>
        <taxon>Metazoa</taxon>
        <taxon>Ecdysozoa</taxon>
        <taxon>Arthropoda</taxon>
        <taxon>Chelicerata</taxon>
        <taxon>Arachnida</taxon>
        <taxon>Araneae</taxon>
        <taxon>Araneomorphae</taxon>
        <taxon>Entelegynae</taxon>
        <taxon>Araneoidea</taxon>
        <taxon>Nephilidae</taxon>
        <taxon>Trichonephila</taxon>
    </lineage>
</organism>
<sequence length="225" mass="25576">MRKDKGLKCFRCEPFGQKASECPNIDTNPDVAHLIVNKEKVLNKKVLIRGLVLNALIDSGSQATVIRKDDIQIDEFKCNVEICVVDDDIMSYDVIIGLNALMQDVKTITPNFVPGKKVGLHEDDQKTVTVSPVVRVPVELQHPSDLPKLEDGLKNLAKRDTLIRYVIEELGEHIVDGTEELKNTDPLLVVPESMPKEIKRSIREKRSSRIKENKDYHFITRLKKR</sequence>
<evidence type="ECO:0000256" key="1">
    <source>
        <dbReference type="ARBA" id="ARBA00022490"/>
    </source>
</evidence>
<keyword evidence="4" id="KW-0648">Protein biosynthesis</keyword>
<dbReference type="GO" id="GO:0004190">
    <property type="term" value="F:aspartic-type endopeptidase activity"/>
    <property type="evidence" value="ECO:0007669"/>
    <property type="project" value="InterPro"/>
</dbReference>
<dbReference type="FunFam" id="3.30.70.870:FF:000002">
    <property type="entry name" value="Translation elongation factor 2"/>
    <property type="match status" value="1"/>
</dbReference>
<dbReference type="GO" id="GO:0005829">
    <property type="term" value="C:cytosol"/>
    <property type="evidence" value="ECO:0007669"/>
    <property type="project" value="TreeGrafter"/>
</dbReference>
<comment type="caution">
    <text evidence="6">The sequence shown here is derived from an EMBL/GenBank/DDBJ whole genome shotgun (WGS) entry which is preliminary data.</text>
</comment>
<dbReference type="InterPro" id="IPR001969">
    <property type="entry name" value="Aspartic_peptidase_AS"/>
</dbReference>
<evidence type="ECO:0000313" key="7">
    <source>
        <dbReference type="Proteomes" id="UP000887116"/>
    </source>
</evidence>
<dbReference type="SUPFAM" id="SSF54980">
    <property type="entry name" value="EF-G C-terminal domain-like"/>
    <property type="match status" value="1"/>
</dbReference>
<dbReference type="PROSITE" id="PS00141">
    <property type="entry name" value="ASP_PROTEASE"/>
    <property type="match status" value="1"/>
</dbReference>
<dbReference type="InterPro" id="IPR021109">
    <property type="entry name" value="Peptidase_aspartic_dom_sf"/>
</dbReference>
<dbReference type="EMBL" id="BMAO01021119">
    <property type="protein sequence ID" value="GFQ71955.1"/>
    <property type="molecule type" value="Genomic_DNA"/>
</dbReference>
<dbReference type="GO" id="GO:0006508">
    <property type="term" value="P:proteolysis"/>
    <property type="evidence" value="ECO:0007669"/>
    <property type="project" value="InterPro"/>
</dbReference>
<reference evidence="6" key="1">
    <citation type="submission" date="2020-07" db="EMBL/GenBank/DDBJ databases">
        <title>Multicomponent nature underlies the extraordinary mechanical properties of spider dragline silk.</title>
        <authorList>
            <person name="Kono N."/>
            <person name="Nakamura H."/>
            <person name="Mori M."/>
            <person name="Yoshida Y."/>
            <person name="Ohtoshi R."/>
            <person name="Malay A.D."/>
            <person name="Moran D.A.P."/>
            <person name="Tomita M."/>
            <person name="Numata K."/>
            <person name="Arakawa K."/>
        </authorList>
    </citation>
    <scope>NUCLEOTIDE SEQUENCE</scope>
</reference>
<proteinExistence type="predicted"/>
<dbReference type="AlphaFoldDB" id="A0A8X6I6Z5"/>
<dbReference type="PANTHER" id="PTHR42908">
    <property type="entry name" value="TRANSLATION ELONGATION FACTOR-RELATED"/>
    <property type="match status" value="1"/>
</dbReference>
<evidence type="ECO:0000256" key="2">
    <source>
        <dbReference type="ARBA" id="ARBA00022741"/>
    </source>
</evidence>
<evidence type="ECO:0000256" key="3">
    <source>
        <dbReference type="ARBA" id="ARBA00022768"/>
    </source>
</evidence>
<dbReference type="GO" id="GO:1990904">
    <property type="term" value="C:ribonucleoprotein complex"/>
    <property type="evidence" value="ECO:0007669"/>
    <property type="project" value="TreeGrafter"/>
</dbReference>
<keyword evidence="7" id="KW-1185">Reference proteome</keyword>
<evidence type="ECO:0000313" key="6">
    <source>
        <dbReference type="EMBL" id="GFQ71955.1"/>
    </source>
</evidence>
<protein>
    <submittedName>
        <fullName evidence="6">CCHC-type domain-containing protein</fullName>
    </submittedName>
</protein>
<evidence type="ECO:0000256" key="5">
    <source>
        <dbReference type="ARBA" id="ARBA00023134"/>
    </source>
</evidence>
<dbReference type="Gene3D" id="3.30.70.870">
    <property type="entry name" value="Elongation Factor G (Translational Gtpase), domain 3"/>
    <property type="match status" value="1"/>
</dbReference>
<dbReference type="GO" id="GO:0043022">
    <property type="term" value="F:ribosome binding"/>
    <property type="evidence" value="ECO:0007669"/>
    <property type="project" value="TreeGrafter"/>
</dbReference>
<accession>A0A8X6I6Z5</accession>
<dbReference type="GO" id="GO:0005525">
    <property type="term" value="F:GTP binding"/>
    <property type="evidence" value="ECO:0007669"/>
    <property type="project" value="UniProtKB-KW"/>
</dbReference>
<dbReference type="OrthoDB" id="8065943at2759"/>
<keyword evidence="3" id="KW-0251">Elongation factor</keyword>
<dbReference type="SUPFAM" id="SSF50630">
    <property type="entry name" value="Acid proteases"/>
    <property type="match status" value="1"/>
</dbReference>
<dbReference type="Proteomes" id="UP000887116">
    <property type="component" value="Unassembled WGS sequence"/>
</dbReference>
<name>A0A8X6I6Z5_TRICU</name>
<keyword evidence="5" id="KW-0342">GTP-binding</keyword>